<keyword evidence="2" id="KW-1185">Reference proteome</keyword>
<accession>A0ABN7NJF6</accession>
<reference evidence="1" key="1">
    <citation type="submission" date="2021-03" db="EMBL/GenBank/DDBJ databases">
        <authorList>
            <person name="Tran Van P."/>
        </authorList>
    </citation>
    <scope>NUCLEOTIDE SEQUENCE</scope>
</reference>
<proteinExistence type="predicted"/>
<comment type="caution">
    <text evidence="1">The sequence shown here is derived from an EMBL/GenBank/DDBJ whole genome shotgun (WGS) entry which is preliminary data.</text>
</comment>
<sequence length="168" mass="19394">MDPALLASETKPPTQTNPGYLHVGLFKDWIEDTMSEAMKTRNPLRHTKPNFQFPNYTRASSGCYMIRALWQAVNVGYFIYFINCECKRKEKDQRVVYFYLNECPGDGHSLLLSTRQHHSSLSHPSVKPFRECVDNEVISVGLFGHSDELLCGYLARVTRPIQNVVFYR</sequence>
<evidence type="ECO:0000313" key="1">
    <source>
        <dbReference type="EMBL" id="CAG2053293.1"/>
    </source>
</evidence>
<protein>
    <submittedName>
        <fullName evidence="1">Uncharacterized protein</fullName>
    </submittedName>
</protein>
<dbReference type="Proteomes" id="UP001153148">
    <property type="component" value="Unassembled WGS sequence"/>
</dbReference>
<gene>
    <name evidence="1" type="ORF">TPAB3V08_LOCUS351</name>
</gene>
<name>A0ABN7NJF6_TIMPD</name>
<evidence type="ECO:0000313" key="2">
    <source>
        <dbReference type="Proteomes" id="UP001153148"/>
    </source>
</evidence>
<organism evidence="1 2">
    <name type="scientific">Timema podura</name>
    <name type="common">Walking stick</name>
    <dbReference type="NCBI Taxonomy" id="61482"/>
    <lineage>
        <taxon>Eukaryota</taxon>
        <taxon>Metazoa</taxon>
        <taxon>Ecdysozoa</taxon>
        <taxon>Arthropoda</taxon>
        <taxon>Hexapoda</taxon>
        <taxon>Insecta</taxon>
        <taxon>Pterygota</taxon>
        <taxon>Neoptera</taxon>
        <taxon>Polyneoptera</taxon>
        <taxon>Phasmatodea</taxon>
        <taxon>Timematodea</taxon>
        <taxon>Timematoidea</taxon>
        <taxon>Timematidae</taxon>
        <taxon>Timema</taxon>
    </lineage>
</organism>
<dbReference type="EMBL" id="CAJPIN010000269">
    <property type="protein sequence ID" value="CAG2053293.1"/>
    <property type="molecule type" value="Genomic_DNA"/>
</dbReference>